<feature type="domain" description="CzcB N-terminal" evidence="4">
    <location>
        <begin position="44"/>
        <end position="132"/>
    </location>
</feature>
<evidence type="ECO:0000313" key="6">
    <source>
        <dbReference type="EMBL" id="ALS99424.1"/>
    </source>
</evidence>
<feature type="domain" description="CzcB-like C-terminal circularly permuted SH3-like" evidence="5">
    <location>
        <begin position="338"/>
        <end position="398"/>
    </location>
</feature>
<keyword evidence="2" id="KW-0732">Signal</keyword>
<accession>A0A0U3B2X3</accession>
<dbReference type="GO" id="GO:0015679">
    <property type="term" value="P:plasma membrane copper ion transport"/>
    <property type="evidence" value="ECO:0007669"/>
    <property type="project" value="TreeGrafter"/>
</dbReference>
<evidence type="ECO:0000256" key="2">
    <source>
        <dbReference type="SAM" id="SignalP"/>
    </source>
</evidence>
<feature type="chain" id="PRO_5006836350" evidence="2">
    <location>
        <begin position="26"/>
        <end position="410"/>
    </location>
</feature>
<evidence type="ECO:0000313" key="7">
    <source>
        <dbReference type="Proteomes" id="UP000068447"/>
    </source>
</evidence>
<keyword evidence="7" id="KW-1185">Reference proteome</keyword>
<proteinExistence type="predicted"/>
<dbReference type="Gene3D" id="2.40.30.170">
    <property type="match status" value="1"/>
</dbReference>
<dbReference type="SUPFAM" id="SSF51230">
    <property type="entry name" value="Single hybrid motif"/>
    <property type="match status" value="1"/>
</dbReference>
<dbReference type="Pfam" id="PF25975">
    <property type="entry name" value="CzcB_C"/>
    <property type="match status" value="1"/>
</dbReference>
<dbReference type="OrthoDB" id="9768185at2"/>
<evidence type="ECO:0000259" key="4">
    <source>
        <dbReference type="Pfam" id="PF25971"/>
    </source>
</evidence>
<dbReference type="InterPro" id="IPR011053">
    <property type="entry name" value="Single_hybrid_motif"/>
</dbReference>
<protein>
    <submittedName>
        <fullName evidence="6">Uncharacterized protein</fullName>
    </submittedName>
</protein>
<dbReference type="KEGG" id="lal:AT746_14930"/>
<dbReference type="InterPro" id="IPR058792">
    <property type="entry name" value="Beta-barrel_RND_2"/>
</dbReference>
<sequence length="410" mass="44550">MNSVNFVSLILCLLSSLIFTPLACAAPGDSHPIDNHKVEGPKGGKLLKEGDLAVEITIFESGIPPEMRVYAYHKGELVSPERLDLKVSLHRLGGVTDNLSFTPEGGYLVSNEVVTEPHSYEVAVQAAYQTIQADWRYESFEGRTTLSERVIERAGIAVEKAQPATLTFKQRLFGVIAPVAEQVSSVKATYAGEVAQVLVSIGDKVVQGQALAVVVNAASGVRYQINSPMAGEVTERFVNAGELADEQVLFEIVDLSSVWVELSAFPENIEKLKVGQQAEVFDLHQHQRVHGEVTYIAPVMTGGHIARARVLVTNRLGHWRPGMHVQADVTTGQKAVALAVEKDALQTFRGKPVVFARFGNTFEVRMPELGETDGNYIEVKSGLSPGIPYVVGNSYLLKADILKDGASHNH</sequence>
<dbReference type="RefSeq" id="WP_062481738.1">
    <property type="nucleotide sequence ID" value="NZ_CP013650.1"/>
</dbReference>
<dbReference type="Pfam" id="PF25971">
    <property type="entry name" value="CzcB_N"/>
    <property type="match status" value="1"/>
</dbReference>
<evidence type="ECO:0000259" key="5">
    <source>
        <dbReference type="Pfam" id="PF25975"/>
    </source>
</evidence>
<dbReference type="EMBL" id="CP013650">
    <property type="protein sequence ID" value="ALS99424.1"/>
    <property type="molecule type" value="Genomic_DNA"/>
</dbReference>
<evidence type="ECO:0000259" key="3">
    <source>
        <dbReference type="Pfam" id="PF25954"/>
    </source>
</evidence>
<name>A0A0U3B2X3_9ALTE</name>
<dbReference type="Proteomes" id="UP000068447">
    <property type="component" value="Chromosome"/>
</dbReference>
<dbReference type="Gene3D" id="2.40.420.20">
    <property type="match status" value="1"/>
</dbReference>
<dbReference type="PANTHER" id="PTHR30097">
    <property type="entry name" value="CATION EFFLUX SYSTEM PROTEIN CUSB"/>
    <property type="match status" value="1"/>
</dbReference>
<evidence type="ECO:0000256" key="1">
    <source>
        <dbReference type="ARBA" id="ARBA00022448"/>
    </source>
</evidence>
<organism evidence="6 7">
    <name type="scientific">Lacimicrobium alkaliphilum</name>
    <dbReference type="NCBI Taxonomy" id="1526571"/>
    <lineage>
        <taxon>Bacteria</taxon>
        <taxon>Pseudomonadati</taxon>
        <taxon>Pseudomonadota</taxon>
        <taxon>Gammaproteobacteria</taxon>
        <taxon>Alteromonadales</taxon>
        <taxon>Alteromonadaceae</taxon>
        <taxon>Lacimicrobium</taxon>
    </lineage>
</organism>
<gene>
    <name evidence="6" type="ORF">AT746_14930</name>
</gene>
<dbReference type="AlphaFoldDB" id="A0A0U3B2X3"/>
<dbReference type="GO" id="GO:0046914">
    <property type="term" value="F:transition metal ion binding"/>
    <property type="evidence" value="ECO:0007669"/>
    <property type="project" value="TreeGrafter"/>
</dbReference>
<dbReference type="InterPro" id="IPR058649">
    <property type="entry name" value="CzcB_C"/>
</dbReference>
<dbReference type="Pfam" id="PF25954">
    <property type="entry name" value="Beta-barrel_RND_2"/>
    <property type="match status" value="1"/>
</dbReference>
<feature type="domain" description="CusB-like beta-barrel" evidence="3">
    <location>
        <begin position="257"/>
        <end position="331"/>
    </location>
</feature>
<dbReference type="GO" id="GO:0030288">
    <property type="term" value="C:outer membrane-bounded periplasmic space"/>
    <property type="evidence" value="ECO:0007669"/>
    <property type="project" value="TreeGrafter"/>
</dbReference>
<reference evidence="6 7" key="1">
    <citation type="submission" date="2015-12" db="EMBL/GenBank/DDBJ databases">
        <title>Complete genome of Lacimicrobium alkaliphilum KCTC 32984.</title>
        <authorList>
            <person name="Kim S.-G."/>
            <person name="Lee Y.-J."/>
        </authorList>
    </citation>
    <scope>NUCLEOTIDE SEQUENCE [LARGE SCALE GENOMIC DNA]</scope>
    <source>
        <strain evidence="6 7">YelD216</strain>
    </source>
</reference>
<keyword evidence="1" id="KW-0813">Transport</keyword>
<dbReference type="PANTHER" id="PTHR30097:SF4">
    <property type="entry name" value="SLR6042 PROTEIN"/>
    <property type="match status" value="1"/>
</dbReference>
<dbReference type="InterPro" id="IPR051909">
    <property type="entry name" value="MFP_Cation_Efflux"/>
</dbReference>
<dbReference type="STRING" id="1526571.AT746_14930"/>
<dbReference type="GO" id="GO:0060003">
    <property type="term" value="P:copper ion export"/>
    <property type="evidence" value="ECO:0007669"/>
    <property type="project" value="TreeGrafter"/>
</dbReference>
<feature type="signal peptide" evidence="2">
    <location>
        <begin position="1"/>
        <end position="25"/>
    </location>
</feature>
<dbReference type="InterPro" id="IPR058646">
    <property type="entry name" value="CzcB_N"/>
</dbReference>